<evidence type="ECO:0000256" key="1">
    <source>
        <dbReference type="SAM" id="MobiDB-lite"/>
    </source>
</evidence>
<dbReference type="NCBIfam" id="NF006056">
    <property type="entry name" value="PRK08204.1"/>
    <property type="match status" value="1"/>
</dbReference>
<gene>
    <name evidence="3" type="ORF">B2G88_14740</name>
</gene>
<comment type="caution">
    <text evidence="3">The sequence shown here is derived from an EMBL/GenBank/DDBJ whole genome shotgun (WGS) entry which is preliminary data.</text>
</comment>
<dbReference type="InterPro" id="IPR006680">
    <property type="entry name" value="Amidohydro-rel"/>
</dbReference>
<dbReference type="InterPro" id="IPR011059">
    <property type="entry name" value="Metal-dep_hydrolase_composite"/>
</dbReference>
<accession>A0A202E5W8</accession>
<dbReference type="InterPro" id="IPR032466">
    <property type="entry name" value="Metal_Hydrolase"/>
</dbReference>
<dbReference type="PANTHER" id="PTHR43794">
    <property type="entry name" value="AMINOHYDROLASE SSNA-RELATED"/>
    <property type="match status" value="1"/>
</dbReference>
<feature type="domain" description="Amidohydrolase-related" evidence="2">
    <location>
        <begin position="112"/>
        <end position="471"/>
    </location>
</feature>
<evidence type="ECO:0000313" key="4">
    <source>
        <dbReference type="Proteomes" id="UP000196084"/>
    </source>
</evidence>
<dbReference type="AlphaFoldDB" id="A0A202E5W8"/>
<dbReference type="GO" id="GO:0016810">
    <property type="term" value="F:hydrolase activity, acting on carbon-nitrogen (but not peptide) bonds"/>
    <property type="evidence" value="ECO:0007669"/>
    <property type="project" value="InterPro"/>
</dbReference>
<protein>
    <submittedName>
        <fullName evidence="3">S-adenosylhomocysteine deaminase</fullName>
    </submittedName>
</protein>
<dbReference type="OrthoDB" id="24954at2157"/>
<name>A0A202E5W8_9EURY</name>
<dbReference type="EMBL" id="MWPH01000003">
    <property type="protein sequence ID" value="OVE83682.1"/>
    <property type="molecule type" value="Genomic_DNA"/>
</dbReference>
<sequence length="505" mass="54256">MQADDTETDSSVSRRNYLGLSGGALAALSFAGIGSANEGNPGRGRGRGQGPGHGNGLESGRLLIENGTIVTVDEEHGVLENASLLVEDGRIEEIGHDIDAPGAETIDASDSIVFPGFVNSHHHTWQAGVRGVAGDWSFMEYLETMLGEISSHYTPNDVYLGNLFGALEQLNAGTTTVMDWFHVANSPGHTNRAIDGLKDAGIRAVFAHGTPGDDNETWWDESTEPHPDDIRRVHDERFADADEDDLLTLAMGIRGPDYSSDEVVTHDIELARELDIRASMHIGSLGPGGVETLAELDLLGDDLNYVHGNRLTDEEFELIGDSGGSVSITPEVEMQMGMGMPPLRETLEGGAIPSIGVDIVSNVSGDMFTQTRTALQTQRALDNQPTVEAGEQVMELSLTAHDALEFATIEGARALGLADEVGSLTPGKRADIAMIRTDDINTVPSHNPVETIVFQSGVENIDTVLVDGEIVKRDGDLYNQTGRRHQHQLVQSGRRVLEQSGLLEE</sequence>
<dbReference type="InterPro" id="IPR050287">
    <property type="entry name" value="MTA/SAH_deaminase"/>
</dbReference>
<feature type="region of interest" description="Disordered" evidence="1">
    <location>
        <begin position="38"/>
        <end position="58"/>
    </location>
</feature>
<feature type="compositionally biased region" description="Gly residues" evidence="1">
    <location>
        <begin position="41"/>
        <end position="57"/>
    </location>
</feature>
<dbReference type="Gene3D" id="2.30.40.10">
    <property type="entry name" value="Urease, subunit C, domain 1"/>
    <property type="match status" value="1"/>
</dbReference>
<dbReference type="RefSeq" id="WP_087715177.1">
    <property type="nucleotide sequence ID" value="NZ_MWPH01000003.1"/>
</dbReference>
<keyword evidence="4" id="KW-1185">Reference proteome</keyword>
<dbReference type="SUPFAM" id="SSF51338">
    <property type="entry name" value="Composite domain of metallo-dependent hydrolases"/>
    <property type="match status" value="1"/>
</dbReference>
<dbReference type="Proteomes" id="UP000196084">
    <property type="component" value="Unassembled WGS sequence"/>
</dbReference>
<organism evidence="3 4">
    <name type="scientific">Natronolimnobius baerhuensis</name>
    <dbReference type="NCBI Taxonomy" id="253108"/>
    <lineage>
        <taxon>Archaea</taxon>
        <taxon>Methanobacteriati</taxon>
        <taxon>Methanobacteriota</taxon>
        <taxon>Stenosarchaea group</taxon>
        <taxon>Halobacteria</taxon>
        <taxon>Halobacteriales</taxon>
        <taxon>Natrialbaceae</taxon>
        <taxon>Natronolimnobius</taxon>
    </lineage>
</organism>
<reference evidence="3 4" key="1">
    <citation type="submission" date="2017-02" db="EMBL/GenBank/DDBJ databases">
        <title>Natronthermophilus aegyptiacus gen. nov.,sp. nov., an aerobic, extremely halophilic alkalithermophilic archaeon isolated from the athalassohaline Wadi An Natrun, Egypt.</title>
        <authorList>
            <person name="Zhao B."/>
        </authorList>
    </citation>
    <scope>NUCLEOTIDE SEQUENCE [LARGE SCALE GENOMIC DNA]</scope>
    <source>
        <strain evidence="3 4">CGMCC 1.3597</strain>
    </source>
</reference>
<evidence type="ECO:0000259" key="2">
    <source>
        <dbReference type="Pfam" id="PF01979"/>
    </source>
</evidence>
<dbReference type="Pfam" id="PF01979">
    <property type="entry name" value="Amidohydro_1"/>
    <property type="match status" value="1"/>
</dbReference>
<evidence type="ECO:0000313" key="3">
    <source>
        <dbReference type="EMBL" id="OVE83682.1"/>
    </source>
</evidence>
<dbReference type="SUPFAM" id="SSF51556">
    <property type="entry name" value="Metallo-dependent hydrolases"/>
    <property type="match status" value="1"/>
</dbReference>
<proteinExistence type="predicted"/>
<dbReference type="PANTHER" id="PTHR43794:SF5">
    <property type="entry name" value="CHLOROHYDROLASE FAMILY PROTEIN"/>
    <property type="match status" value="1"/>
</dbReference>
<dbReference type="Gene3D" id="3.20.20.140">
    <property type="entry name" value="Metal-dependent hydrolases"/>
    <property type="match status" value="1"/>
</dbReference>